<sequence>MPSMALSSSGSAVLRDGVARATAAAASQWSAQQRCFRKLMKSLRGAYFHDRSKLFWARHRVLVEFYKYSRVEEEKDVLLLVSIGNEIANFVGEYMKVDIGAIMEHNAKMQSLPVAKAKRYREEYLLHEKQHDSWCKQRIRLIMDRRPPPPYPFF</sequence>
<evidence type="ECO:0000313" key="1">
    <source>
        <dbReference type="EMBL" id="CCM14994.1"/>
    </source>
</evidence>
<name>A0A1E1IUN1_LEIGU</name>
<protein>
    <submittedName>
        <fullName evidence="1">Uncharacterized protein</fullName>
    </submittedName>
</protein>
<dbReference type="AlphaFoldDB" id="A0A1E1IUN1"/>
<reference evidence="1" key="1">
    <citation type="submission" date="2012-08" db="EMBL/GenBank/DDBJ databases">
        <title>Comparative genomics of metastatic and non-metastatic Leishmania guyanensis provides insights into polygenic factors involved in Leishmania RNA virus infection.</title>
        <authorList>
            <person name="Smith D."/>
            <person name="Hertz-Fowler C."/>
            <person name="Martin R."/>
            <person name="Dickens N."/>
            <person name="Fasel N."/>
            <person name="Falquet L."/>
            <person name="Beverley S."/>
            <person name="Zangger H."/>
            <person name="Calderon-Copete S."/>
            <person name="Mottram J."/>
            <person name="Xenarios I."/>
        </authorList>
    </citation>
    <scope>NUCLEOTIDE SEQUENCE</scope>
    <source>
        <strain evidence="1">MHOM/BR/75/M4147/SSU:IR2SAT-LUC</strain>
    </source>
</reference>
<gene>
    <name evidence="1" type="primary">LgM4147LRVhigh.20.00910.00180</name>
    <name evidence="1" type="ORF">BN36_2024940</name>
</gene>
<organism evidence="1">
    <name type="scientific">Leishmania guyanensis</name>
    <dbReference type="NCBI Taxonomy" id="5670"/>
    <lineage>
        <taxon>Eukaryota</taxon>
        <taxon>Discoba</taxon>
        <taxon>Euglenozoa</taxon>
        <taxon>Kinetoplastea</taxon>
        <taxon>Metakinetoplastina</taxon>
        <taxon>Trypanosomatida</taxon>
        <taxon>Trypanosomatidae</taxon>
        <taxon>Leishmaniinae</taxon>
        <taxon>Leishmania</taxon>
        <taxon>Leishmania guyanensis species complex</taxon>
    </lineage>
</organism>
<accession>A0A1E1IUN1</accession>
<proteinExistence type="predicted"/>
<dbReference type="EMBL" id="CALQ01000751">
    <property type="protein sequence ID" value="CCM14994.1"/>
    <property type="molecule type" value="Genomic_DNA"/>
</dbReference>